<dbReference type="AlphaFoldDB" id="A0A4R0RTT5"/>
<sequence length="555" mass="61495">MRTDAHDPFNRPDRDVVLLSADQVKFACHKAVLSIASPFFADMFSLPQKPGSSISPSNDDSVESDETPIIPVAESSKVLDTLLRLIYPTDTPALDDQAHVAEVFCTAKKYQIPGSSNCLSILSPRFHEQTMTRSLEAFAILCMLGMEAEVSMVAKILQRKGKILSKQSVITASNSVKLATPHMDRFMKHGHAGAFFRLRQYLRTPQPFSASHRWGIAGDPPPILYGSQTCNGSPPAPRARPEKTCPALFSRIPPDVYLCSTGNPDDLIPVHKCMLFASSSVIAELVDSTSETYEDGLPIIRLPESAAVLSHLIQYCYSPIPSLITDRSSNFDANLLVGIVLAARAYSMHNVVEAMKLVLHSFLLTDPIQAYYVTVACSWETEARKAARYSLNIKHASDTYVTIMERLPAEVHAAFVRYHLQCKVAVDNAITLPTTSSMMWVRHDTDADNDRQPQPSRDEESSTPGEHKPTYPSLHADVLIWRSEPIRHLSFSMKTVGVLLERKKGGVDGDDGDNSAETYLDRHMCVRVTDLKEALDEVRPALAGHEEVETRADRH</sequence>
<evidence type="ECO:0000313" key="3">
    <source>
        <dbReference type="EMBL" id="TCD65994.1"/>
    </source>
</evidence>
<comment type="caution">
    <text evidence="3">The sequence shown here is derived from an EMBL/GenBank/DDBJ whole genome shotgun (WGS) entry which is preliminary data.</text>
</comment>
<dbReference type="InterPro" id="IPR011333">
    <property type="entry name" value="SKP1/BTB/POZ_sf"/>
</dbReference>
<dbReference type="CDD" id="cd18186">
    <property type="entry name" value="BTB_POZ_ZBTB_KLHL-like"/>
    <property type="match status" value="2"/>
</dbReference>
<dbReference type="OrthoDB" id="2802939at2759"/>
<protein>
    <recommendedName>
        <fullName evidence="2">BTB domain-containing protein</fullName>
    </recommendedName>
</protein>
<gene>
    <name evidence="3" type="ORF">EIP91_001941</name>
</gene>
<dbReference type="Gene3D" id="3.30.710.10">
    <property type="entry name" value="Potassium Channel Kv1.1, Chain A"/>
    <property type="match status" value="2"/>
</dbReference>
<proteinExistence type="predicted"/>
<dbReference type="InterPro" id="IPR000210">
    <property type="entry name" value="BTB/POZ_dom"/>
</dbReference>
<feature type="domain" description="BTB" evidence="2">
    <location>
        <begin position="14"/>
        <end position="95"/>
    </location>
</feature>
<evidence type="ECO:0000256" key="1">
    <source>
        <dbReference type="SAM" id="MobiDB-lite"/>
    </source>
</evidence>
<accession>A0A4R0RTT5</accession>
<evidence type="ECO:0000313" key="4">
    <source>
        <dbReference type="Proteomes" id="UP000292702"/>
    </source>
</evidence>
<dbReference type="EMBL" id="RWJN01000154">
    <property type="protein sequence ID" value="TCD65994.1"/>
    <property type="molecule type" value="Genomic_DNA"/>
</dbReference>
<feature type="region of interest" description="Disordered" evidence="1">
    <location>
        <begin position="445"/>
        <end position="471"/>
    </location>
</feature>
<evidence type="ECO:0000259" key="2">
    <source>
        <dbReference type="PROSITE" id="PS50097"/>
    </source>
</evidence>
<organism evidence="3 4">
    <name type="scientific">Steccherinum ochraceum</name>
    <dbReference type="NCBI Taxonomy" id="92696"/>
    <lineage>
        <taxon>Eukaryota</taxon>
        <taxon>Fungi</taxon>
        <taxon>Dikarya</taxon>
        <taxon>Basidiomycota</taxon>
        <taxon>Agaricomycotina</taxon>
        <taxon>Agaricomycetes</taxon>
        <taxon>Polyporales</taxon>
        <taxon>Steccherinaceae</taxon>
        <taxon>Steccherinum</taxon>
    </lineage>
</organism>
<dbReference type="SUPFAM" id="SSF54695">
    <property type="entry name" value="POZ domain"/>
    <property type="match status" value="2"/>
</dbReference>
<feature type="compositionally biased region" description="Basic and acidic residues" evidence="1">
    <location>
        <begin position="445"/>
        <end position="469"/>
    </location>
</feature>
<dbReference type="PROSITE" id="PS50097">
    <property type="entry name" value="BTB"/>
    <property type="match status" value="1"/>
</dbReference>
<dbReference type="Pfam" id="PF00651">
    <property type="entry name" value="BTB"/>
    <property type="match status" value="1"/>
</dbReference>
<keyword evidence="4" id="KW-1185">Reference proteome</keyword>
<dbReference type="SMART" id="SM00225">
    <property type="entry name" value="BTB"/>
    <property type="match status" value="2"/>
</dbReference>
<reference evidence="3 4" key="1">
    <citation type="submission" date="2018-11" db="EMBL/GenBank/DDBJ databases">
        <title>Genome assembly of Steccherinum ochraceum LE-BIN_3174, the white-rot fungus of the Steccherinaceae family (The Residual Polyporoid clade, Polyporales, Basidiomycota).</title>
        <authorList>
            <person name="Fedorova T.V."/>
            <person name="Glazunova O.A."/>
            <person name="Landesman E.O."/>
            <person name="Moiseenko K.V."/>
            <person name="Psurtseva N.V."/>
            <person name="Savinova O.S."/>
            <person name="Shakhova N.V."/>
            <person name="Tyazhelova T.V."/>
            <person name="Vasina D.V."/>
        </authorList>
    </citation>
    <scope>NUCLEOTIDE SEQUENCE [LARGE SCALE GENOMIC DNA]</scope>
    <source>
        <strain evidence="3 4">LE-BIN_3174</strain>
    </source>
</reference>
<dbReference type="Proteomes" id="UP000292702">
    <property type="component" value="Unassembled WGS sequence"/>
</dbReference>
<name>A0A4R0RTT5_9APHY</name>